<proteinExistence type="predicted"/>
<dbReference type="RefSeq" id="WP_158948850.1">
    <property type="nucleotide sequence ID" value="NZ_CP046400.1"/>
</dbReference>
<evidence type="ECO:0000313" key="3">
    <source>
        <dbReference type="Proteomes" id="UP000428328"/>
    </source>
</evidence>
<feature type="compositionally biased region" description="Basic and acidic residues" evidence="1">
    <location>
        <begin position="76"/>
        <end position="91"/>
    </location>
</feature>
<dbReference type="Proteomes" id="UP000428328">
    <property type="component" value="Chromosome"/>
</dbReference>
<gene>
    <name evidence="2" type="ORF">GM415_13005</name>
</gene>
<evidence type="ECO:0000313" key="2">
    <source>
        <dbReference type="EMBL" id="QGY41005.1"/>
    </source>
</evidence>
<organism evidence="2 3">
    <name type="scientific">Pseudodesulfovibrio cashew</name>
    <dbReference type="NCBI Taxonomy" id="2678688"/>
    <lineage>
        <taxon>Bacteria</taxon>
        <taxon>Pseudomonadati</taxon>
        <taxon>Thermodesulfobacteriota</taxon>
        <taxon>Desulfovibrionia</taxon>
        <taxon>Desulfovibrionales</taxon>
        <taxon>Desulfovibrionaceae</taxon>
    </lineage>
</organism>
<reference evidence="2 3" key="1">
    <citation type="submission" date="2019-11" db="EMBL/GenBank/DDBJ databases">
        <authorList>
            <person name="Zheng R.K."/>
            <person name="Sun C.M."/>
        </authorList>
    </citation>
    <scope>NUCLEOTIDE SEQUENCE [LARGE SCALE GENOMIC DNA]</scope>
    <source>
        <strain evidence="2 3">SRB007</strain>
    </source>
</reference>
<feature type="compositionally biased region" description="Basic and acidic residues" evidence="1">
    <location>
        <begin position="42"/>
        <end position="68"/>
    </location>
</feature>
<sequence length="108" mass="12154">MSSTPLDLPVLISQMHYVAKIVHADKASPEAQQQLFGPLLREQVRQDQGKVQQVDKKERTTPVDRDGGQHQQQAAPERERKEKESDEDTKSDSPNPSPWSGNIVNVKI</sequence>
<evidence type="ECO:0000256" key="1">
    <source>
        <dbReference type="SAM" id="MobiDB-lite"/>
    </source>
</evidence>
<protein>
    <submittedName>
        <fullName evidence="2">Uncharacterized protein</fullName>
    </submittedName>
</protein>
<accession>A0A6I6JDU7</accession>
<name>A0A6I6JDU7_9BACT</name>
<feature type="region of interest" description="Disordered" evidence="1">
    <location>
        <begin position="33"/>
        <end position="108"/>
    </location>
</feature>
<dbReference type="EMBL" id="CP046400">
    <property type="protein sequence ID" value="QGY41005.1"/>
    <property type="molecule type" value="Genomic_DNA"/>
</dbReference>
<feature type="compositionally biased region" description="Polar residues" evidence="1">
    <location>
        <begin position="98"/>
        <end position="108"/>
    </location>
</feature>
<keyword evidence="3" id="KW-1185">Reference proteome</keyword>
<dbReference type="AlphaFoldDB" id="A0A6I6JDU7"/>
<dbReference type="KEGG" id="psel:GM415_13005"/>